<evidence type="ECO:0000313" key="10">
    <source>
        <dbReference type="EMBL" id="EAJ7104243.1"/>
    </source>
</evidence>
<feature type="transmembrane region" description="Helical" evidence="9">
    <location>
        <begin position="926"/>
        <end position="945"/>
    </location>
</feature>
<evidence type="ECO:0000256" key="6">
    <source>
        <dbReference type="ARBA" id="ARBA00022692"/>
    </source>
</evidence>
<organism evidence="10">
    <name type="scientific">Campylobacter upsaliensis</name>
    <dbReference type="NCBI Taxonomy" id="28080"/>
    <lineage>
        <taxon>Bacteria</taxon>
        <taxon>Pseudomonadati</taxon>
        <taxon>Campylobacterota</taxon>
        <taxon>Epsilonproteobacteria</taxon>
        <taxon>Campylobacterales</taxon>
        <taxon>Campylobacteraceae</taxon>
        <taxon>Campylobacter</taxon>
    </lineage>
</organism>
<comment type="subcellular location">
    <subcellularLocation>
        <location evidence="1">Cell inner membrane</location>
        <topology evidence="1">Multi-pass membrane protein</topology>
    </subcellularLocation>
</comment>
<feature type="transmembrane region" description="Helical" evidence="9">
    <location>
        <begin position="869"/>
        <end position="888"/>
    </location>
</feature>
<feature type="transmembrane region" description="Helical" evidence="9">
    <location>
        <begin position="999"/>
        <end position="1025"/>
    </location>
</feature>
<feature type="transmembrane region" description="Helical" evidence="9">
    <location>
        <begin position="394"/>
        <end position="415"/>
    </location>
</feature>
<evidence type="ECO:0000256" key="7">
    <source>
        <dbReference type="ARBA" id="ARBA00022989"/>
    </source>
</evidence>
<evidence type="ECO:0000256" key="9">
    <source>
        <dbReference type="SAM" id="Phobius"/>
    </source>
</evidence>
<dbReference type="InterPro" id="IPR004764">
    <property type="entry name" value="MdtF-like"/>
</dbReference>
<feature type="transmembrane region" description="Helical" evidence="9">
    <location>
        <begin position="445"/>
        <end position="467"/>
    </location>
</feature>
<dbReference type="EMBL" id="AACABH010000005">
    <property type="protein sequence ID" value="EAJ7104243.1"/>
    <property type="molecule type" value="Genomic_DNA"/>
</dbReference>
<feature type="transmembrane region" description="Helical" evidence="9">
    <location>
        <begin position="12"/>
        <end position="31"/>
    </location>
</feature>
<dbReference type="GO" id="GO:0009636">
    <property type="term" value="P:response to toxic substance"/>
    <property type="evidence" value="ECO:0007669"/>
    <property type="project" value="UniProtKB-ARBA"/>
</dbReference>
<comment type="caution">
    <text evidence="10">The sequence shown here is derived from an EMBL/GenBank/DDBJ whole genome shotgun (WGS) entry which is preliminary data.</text>
</comment>
<comment type="similarity">
    <text evidence="2">Belongs to the resistance-nodulation-cell division (RND) (TC 2.A.6) family.</text>
</comment>
<dbReference type="InterPro" id="IPR027463">
    <property type="entry name" value="AcrB_DN_DC_subdom"/>
</dbReference>
<feature type="transmembrane region" description="Helical" evidence="9">
    <location>
        <begin position="368"/>
        <end position="388"/>
    </location>
</feature>
<dbReference type="GO" id="GO:0015562">
    <property type="term" value="F:efflux transmembrane transporter activity"/>
    <property type="evidence" value="ECO:0007669"/>
    <property type="project" value="InterPro"/>
</dbReference>
<name>A0A5L4SDV3_CAMUP</name>
<dbReference type="PANTHER" id="PTHR32063">
    <property type="match status" value="1"/>
</dbReference>
<keyword evidence="3" id="KW-0813">Transport</keyword>
<feature type="transmembrane region" description="Helical" evidence="9">
    <location>
        <begin position="536"/>
        <end position="554"/>
    </location>
</feature>
<keyword evidence="5" id="KW-0997">Cell inner membrane</keyword>
<dbReference type="SUPFAM" id="SSF82866">
    <property type="entry name" value="Multidrug efflux transporter AcrB transmembrane domain"/>
    <property type="match status" value="2"/>
</dbReference>
<keyword evidence="4" id="KW-1003">Cell membrane</keyword>
<dbReference type="AlphaFoldDB" id="A0A5L4SDV3"/>
<dbReference type="Gene3D" id="3.30.2090.10">
    <property type="entry name" value="Multidrug efflux transporter AcrB TolC docking domain, DN and DC subdomains"/>
    <property type="match status" value="2"/>
</dbReference>
<dbReference type="FunFam" id="3.30.70.1430:FF:000001">
    <property type="entry name" value="Efflux pump membrane transporter"/>
    <property type="match status" value="1"/>
</dbReference>
<dbReference type="PANTHER" id="PTHR32063:SF13">
    <property type="entry name" value="MULTIDRUG EFFLUX PUMP SUBUNIT ACRB-RELATED"/>
    <property type="match status" value="1"/>
</dbReference>
<dbReference type="FunFam" id="1.20.1640.10:FF:000001">
    <property type="entry name" value="Efflux pump membrane transporter"/>
    <property type="match status" value="1"/>
</dbReference>
<dbReference type="NCBIfam" id="NF000282">
    <property type="entry name" value="RND_permease_1"/>
    <property type="match status" value="1"/>
</dbReference>
<dbReference type="Gene3D" id="3.30.70.1430">
    <property type="entry name" value="Multidrug efflux transporter AcrB pore domain"/>
    <property type="match status" value="2"/>
</dbReference>
<feature type="transmembrane region" description="Helical" evidence="9">
    <location>
        <begin position="895"/>
        <end position="914"/>
    </location>
</feature>
<proteinExistence type="inferred from homology"/>
<keyword evidence="7 9" id="KW-1133">Transmembrane helix</keyword>
<reference evidence="10" key="1">
    <citation type="submission" date="2018-05" db="EMBL/GenBank/DDBJ databases">
        <authorList>
            <consortium name="PulseNet: The National Subtyping Network for Foodborne Disease Surveillance"/>
            <person name="Tarr C.L."/>
            <person name="Trees E."/>
            <person name="Katz L.S."/>
            <person name="Carleton-Romer H.A."/>
            <person name="Stroika S."/>
            <person name="Kucerova Z."/>
            <person name="Roache K.F."/>
            <person name="Sabol A.L."/>
            <person name="Besser J."/>
            <person name="Gerner-Smidt P."/>
        </authorList>
    </citation>
    <scope>NUCLEOTIDE SEQUENCE</scope>
    <source>
        <strain evidence="10">D2813</strain>
    </source>
</reference>
<dbReference type="InterPro" id="IPR001036">
    <property type="entry name" value="Acrflvin-R"/>
</dbReference>
<dbReference type="GO" id="GO:0042910">
    <property type="term" value="F:xenobiotic transmembrane transporter activity"/>
    <property type="evidence" value="ECO:0007669"/>
    <property type="project" value="TreeGrafter"/>
</dbReference>
<accession>A0A5L4SDV3</accession>
<evidence type="ECO:0000256" key="4">
    <source>
        <dbReference type="ARBA" id="ARBA00022475"/>
    </source>
</evidence>
<evidence type="ECO:0000256" key="8">
    <source>
        <dbReference type="ARBA" id="ARBA00023136"/>
    </source>
</evidence>
<dbReference type="Pfam" id="PF00873">
    <property type="entry name" value="ACR_tran"/>
    <property type="match status" value="1"/>
</dbReference>
<feature type="transmembrane region" description="Helical" evidence="9">
    <location>
        <begin position="342"/>
        <end position="361"/>
    </location>
</feature>
<dbReference type="Gene3D" id="3.30.70.1320">
    <property type="entry name" value="Multidrug efflux transporter AcrB pore domain like"/>
    <property type="match status" value="1"/>
</dbReference>
<dbReference type="NCBIfam" id="TIGR00915">
    <property type="entry name" value="2A0602"/>
    <property type="match status" value="1"/>
</dbReference>
<sequence>MFSKFFIERPVFASVVAIIISLAGTIALYSLPVEQYPNLTPPTVSVSATYTGADAQTISESVAIPIEDAINGVENMIYLESTSSASGQMRLTAYFDIGTDPNQATVDVNNRISSATAKLPEAVKKLGVTVRKSNSSILEVIALYSTDGSMNAVDIYNYITLNIIDDIKRVPGVGDAFAIGNRNYSMRVWLDPNLLNKYQITSKEVLSAIEEQNAQYATGKIGEEPVTQKSPYVYSITMQGRLKSSQEFGEVILRVNEDGSFLRLKDVADIELGSQQYVAQGRYDGNDAVPIIINLQSGANSVNTAKLVGEKLEELSKNFPAGLAYQVPYDTTTFVKASIYEVLKTFVEALILVIIVMYLFLKNFRSTLIPMIAVPVSLLGTFAGLYLLGFSVNLLTLFALVLAIGIVVDDAIIVVENVDRILHEDPNISVKDATIIAMEEVASPVVSIVLVLCAVFIPVSFISGFVGEIQKQFALTLAISVAISGFVALTLTPSLCALFLKRNNGEPFVFVKKFNDFFDWSTKIFSAGVAYILKRVMRFVMIFGIMLGGTYYLYQSVPSSLVPTEDQGIIMSIINLPAASSLHRTIDFIDKTAKNDILGQNGINSSMALIGFDLFTNSPKENAGAMFIQLDDWADRNVSSFEIVQNLNIKNAFNPEAQTFFLDPPPIPGLSITGGFEMYAQNRSGKSYDEIQADVDKLVAAANQRAELTGVRTTLDTRYPQFKLEIDRDKLKYYKLNMQDVFATVSSTIGTYYVNDFSLLGKNFQVNVRAKGDFRNTQEALKNIYVKSSDGQMVALDSILTLKSSAGPDDVKRFNLFPAAQIQGSPAPGYSSGQAMAVMEELTKEFLGEEYTLAWSGTSYQEATNSNTGSIAFVLGMIFVFLILAAQYERWLMPLAVITAVPFALFGSLLFIWLRDFYNDVYFQTGLLLLIGLSAKNAILIVEFAMEEHLKKGKSIFDASVEAAKLRFRPIVMTSLAFTLGILPLVISSGAGSAARHALGTGLIGGMIAASTLAIFFVPLFFYLLESFNAWLDKKRGKVNA</sequence>
<dbReference type="Gene3D" id="3.30.70.1440">
    <property type="entry name" value="Multidrug efflux transporter AcrB pore domain"/>
    <property type="match status" value="1"/>
</dbReference>
<dbReference type="SUPFAM" id="SSF82714">
    <property type="entry name" value="Multidrug efflux transporter AcrB TolC docking domain, DN and DC subdomains"/>
    <property type="match status" value="2"/>
</dbReference>
<keyword evidence="8 9" id="KW-0472">Membrane</keyword>
<dbReference type="Gene3D" id="1.20.1640.10">
    <property type="entry name" value="Multidrug efflux transporter AcrB transmembrane domain"/>
    <property type="match status" value="2"/>
</dbReference>
<evidence type="ECO:0000256" key="3">
    <source>
        <dbReference type="ARBA" id="ARBA00022448"/>
    </source>
</evidence>
<dbReference type="SUPFAM" id="SSF82693">
    <property type="entry name" value="Multidrug efflux transporter AcrB pore domain, PN1, PN2, PC1 and PC2 subdomains"/>
    <property type="match status" value="3"/>
</dbReference>
<feature type="transmembrane region" description="Helical" evidence="9">
    <location>
        <begin position="966"/>
        <end position="987"/>
    </location>
</feature>
<keyword evidence="6 9" id="KW-0812">Transmembrane</keyword>
<dbReference type="GO" id="GO:0005886">
    <property type="term" value="C:plasma membrane"/>
    <property type="evidence" value="ECO:0007669"/>
    <property type="project" value="UniProtKB-SubCell"/>
</dbReference>
<protein>
    <submittedName>
        <fullName evidence="10">Multidrug efflux RND transporter permease subunit</fullName>
    </submittedName>
</protein>
<evidence type="ECO:0000256" key="5">
    <source>
        <dbReference type="ARBA" id="ARBA00022519"/>
    </source>
</evidence>
<feature type="transmembrane region" description="Helical" evidence="9">
    <location>
        <begin position="473"/>
        <end position="500"/>
    </location>
</feature>
<evidence type="ECO:0000256" key="1">
    <source>
        <dbReference type="ARBA" id="ARBA00004429"/>
    </source>
</evidence>
<gene>
    <name evidence="10" type="ORF">YZ54_01810</name>
</gene>
<evidence type="ECO:0000256" key="2">
    <source>
        <dbReference type="ARBA" id="ARBA00010942"/>
    </source>
</evidence>
<dbReference type="PRINTS" id="PR00702">
    <property type="entry name" value="ACRIFLAVINRP"/>
</dbReference>